<dbReference type="AlphaFoldDB" id="A0AB74JZW3"/>
<dbReference type="Proteomes" id="UP000310374">
    <property type="component" value="Unassembled WGS sequence"/>
</dbReference>
<gene>
    <name evidence="2" type="ORF">D6D12_02614</name>
</gene>
<evidence type="ECO:0000313" key="3">
    <source>
        <dbReference type="Proteomes" id="UP000310374"/>
    </source>
</evidence>
<organism evidence="2 3">
    <name type="scientific">Aureobasidium pullulans</name>
    <name type="common">Black yeast</name>
    <name type="synonym">Pullularia pullulans</name>
    <dbReference type="NCBI Taxonomy" id="5580"/>
    <lineage>
        <taxon>Eukaryota</taxon>
        <taxon>Fungi</taxon>
        <taxon>Dikarya</taxon>
        <taxon>Ascomycota</taxon>
        <taxon>Pezizomycotina</taxon>
        <taxon>Dothideomycetes</taxon>
        <taxon>Dothideomycetidae</taxon>
        <taxon>Dothideales</taxon>
        <taxon>Saccotheciaceae</taxon>
        <taxon>Aureobasidium</taxon>
    </lineage>
</organism>
<protein>
    <recommendedName>
        <fullName evidence="4">Alpha/beta-hydrolase</fullName>
    </recommendedName>
</protein>
<reference evidence="2 3" key="1">
    <citation type="submission" date="2018-10" db="EMBL/GenBank/DDBJ databases">
        <title>Fifty Aureobasidium pullulans genomes reveal a recombining polyextremotolerant generalist.</title>
        <authorList>
            <person name="Gostincar C."/>
            <person name="Turk M."/>
            <person name="Zajc J."/>
            <person name="Gunde-Cimerman N."/>
        </authorList>
    </citation>
    <scope>NUCLEOTIDE SEQUENCE [LARGE SCALE GENOMIC DNA]</scope>
    <source>
        <strain evidence="2 3">EXF-10081</strain>
    </source>
</reference>
<dbReference type="Gene3D" id="3.40.50.11960">
    <property type="match status" value="1"/>
</dbReference>
<proteinExistence type="predicted"/>
<dbReference type="PANTHER" id="PTHR28043:SF1">
    <property type="entry name" value="INCREASED RECOMBINATION CENTERS PROTEIN 6"/>
    <property type="match status" value="1"/>
</dbReference>
<name>A0AB74JZW3_AURPU</name>
<evidence type="ECO:0000256" key="1">
    <source>
        <dbReference type="SAM" id="MobiDB-lite"/>
    </source>
</evidence>
<feature type="region of interest" description="Disordered" evidence="1">
    <location>
        <begin position="199"/>
        <end position="220"/>
    </location>
</feature>
<dbReference type="EMBL" id="QZAT01000020">
    <property type="protein sequence ID" value="THX31801.1"/>
    <property type="molecule type" value="Genomic_DNA"/>
</dbReference>
<evidence type="ECO:0008006" key="4">
    <source>
        <dbReference type="Google" id="ProtNLM"/>
    </source>
</evidence>
<evidence type="ECO:0000313" key="2">
    <source>
        <dbReference type="EMBL" id="THX31801.1"/>
    </source>
</evidence>
<dbReference type="GO" id="GO:0030674">
    <property type="term" value="F:protein-macromolecule adaptor activity"/>
    <property type="evidence" value="ECO:0007669"/>
    <property type="project" value="TreeGrafter"/>
</dbReference>
<comment type="caution">
    <text evidence="2">The sequence shown here is derived from an EMBL/GenBank/DDBJ whole genome shotgun (WGS) entry which is preliminary data.</text>
</comment>
<dbReference type="InterPro" id="IPR034627">
    <property type="entry name" value="Irc6"/>
</dbReference>
<dbReference type="GO" id="GO:0016192">
    <property type="term" value="P:vesicle-mediated transport"/>
    <property type="evidence" value="ECO:0007669"/>
    <property type="project" value="InterPro"/>
</dbReference>
<feature type="compositionally biased region" description="Acidic residues" evidence="1">
    <location>
        <begin position="208"/>
        <end position="220"/>
    </location>
</feature>
<accession>A0AB74JZW3</accession>
<sequence length="309" mass="33954">MHLPETIMEIKHSRRILVIGKPDSDISRVVKEITGSAPTPDASTGSLAGITHEWNVKTAYYTAAIPIWIDEITDTTAWKSEFLNTEAKEVVQAVGAWIYCFNSSDVKKESADDDAEVTIPEHVEATMKAVAEVVEKACGMMWDGTRLAVDLTPANKGRSTVNAEEICLDLGFEYIHIDATGKNEYGENLGMERAKEALEANEWSASSADDDDDEDNVGGMDDEQAQMNAELWGMKASLLDPDNEGDGAEGSALEIEGMEQMMSQLMAIKGNLDMMNIANWIIETTAGMPENERKKYAARAVDDLMKNFD</sequence>
<dbReference type="PANTHER" id="PTHR28043">
    <property type="entry name" value="INCREASED RECOMBINATION CENTERS PROTEIN 6"/>
    <property type="match status" value="1"/>
</dbReference>